<dbReference type="SUPFAM" id="SSF47616">
    <property type="entry name" value="GST C-terminal domain-like"/>
    <property type="match status" value="1"/>
</dbReference>
<feature type="domain" description="GST C-terminal" evidence="2">
    <location>
        <begin position="83"/>
        <end position="210"/>
    </location>
</feature>
<dbReference type="InterPro" id="IPR010987">
    <property type="entry name" value="Glutathione-S-Trfase_C-like"/>
</dbReference>
<feature type="domain" description="GST N-terminal" evidence="1">
    <location>
        <begin position="1"/>
        <end position="80"/>
    </location>
</feature>
<dbReference type="PANTHER" id="PTHR44051">
    <property type="entry name" value="GLUTATHIONE S-TRANSFERASE-RELATED"/>
    <property type="match status" value="1"/>
</dbReference>
<dbReference type="InterPro" id="IPR036249">
    <property type="entry name" value="Thioredoxin-like_sf"/>
</dbReference>
<dbReference type="Gene3D" id="1.20.1050.10">
    <property type="match status" value="1"/>
</dbReference>
<organism evidence="3 4">
    <name type="scientific">Paraburkholderia sabiae</name>
    <dbReference type="NCBI Taxonomy" id="273251"/>
    <lineage>
        <taxon>Bacteria</taxon>
        <taxon>Pseudomonadati</taxon>
        <taxon>Pseudomonadota</taxon>
        <taxon>Betaproteobacteria</taxon>
        <taxon>Burkholderiales</taxon>
        <taxon>Burkholderiaceae</taxon>
        <taxon>Paraburkholderia</taxon>
    </lineage>
</organism>
<dbReference type="SFLD" id="SFLDG00358">
    <property type="entry name" value="Main_(cytGST)"/>
    <property type="match status" value="1"/>
</dbReference>
<dbReference type="EMBL" id="JAZHGC010000003">
    <property type="protein sequence ID" value="MEM5284922.1"/>
    <property type="molecule type" value="Genomic_DNA"/>
</dbReference>
<dbReference type="Pfam" id="PF00043">
    <property type="entry name" value="GST_C"/>
    <property type="match status" value="1"/>
</dbReference>
<gene>
    <name evidence="3" type="ORF">V4C55_04350</name>
</gene>
<dbReference type="InterPro" id="IPR004046">
    <property type="entry name" value="GST_C"/>
</dbReference>
<dbReference type="Gene3D" id="3.40.30.10">
    <property type="entry name" value="Glutaredoxin"/>
    <property type="match status" value="1"/>
</dbReference>
<dbReference type="SUPFAM" id="SSF52833">
    <property type="entry name" value="Thioredoxin-like"/>
    <property type="match status" value="1"/>
</dbReference>
<dbReference type="Proteomes" id="UP001494588">
    <property type="component" value="Unassembled WGS sequence"/>
</dbReference>
<dbReference type="CDD" id="cd03178">
    <property type="entry name" value="GST_C_Ure2p_like"/>
    <property type="match status" value="1"/>
</dbReference>
<dbReference type="CDD" id="cd03048">
    <property type="entry name" value="GST_N_Ure2p_like"/>
    <property type="match status" value="1"/>
</dbReference>
<dbReference type="PANTHER" id="PTHR44051:SF19">
    <property type="entry name" value="DISULFIDE-BOND OXIDOREDUCTASE YFCG"/>
    <property type="match status" value="1"/>
</dbReference>
<sequence>MMKFYFHPSPNPLKAALLIEELGLPYELIAVDTFKGEQHHAGFRAINPNAKVPSITDDGVTVFDSHAILLYLAKRHERFIARSSADHGAMLSWLMFIGTGLSPFSGQAVHFLHHAPEPITYARNRYLKEVERHYRVLDERLAVSPYLAGNEYTIADMALWGWASFAGYILGDKGLTDYPHVKRLVDEIAARPAAVRAQALKTGLTLKADFDEETRRALFPQNTSV</sequence>
<comment type="caution">
    <text evidence="3">The sequence shown here is derived from an EMBL/GenBank/DDBJ whole genome shotgun (WGS) entry which is preliminary data.</text>
</comment>
<dbReference type="SFLD" id="SFLDG01151">
    <property type="entry name" value="Main.2:_Nu-like"/>
    <property type="match status" value="1"/>
</dbReference>
<proteinExistence type="predicted"/>
<dbReference type="InterPro" id="IPR040079">
    <property type="entry name" value="Glutathione_S-Trfase"/>
</dbReference>
<dbReference type="Pfam" id="PF13409">
    <property type="entry name" value="GST_N_2"/>
    <property type="match status" value="1"/>
</dbReference>
<keyword evidence="4" id="KW-1185">Reference proteome</keyword>
<dbReference type="RefSeq" id="WP_201649715.1">
    <property type="nucleotide sequence ID" value="NZ_CAJHCS010000005.1"/>
</dbReference>
<dbReference type="InterPro" id="IPR004045">
    <property type="entry name" value="Glutathione_S-Trfase_N"/>
</dbReference>
<protein>
    <submittedName>
        <fullName evidence="3">Glutathione S-transferase N-terminal domain-containing protein</fullName>
    </submittedName>
</protein>
<evidence type="ECO:0000313" key="3">
    <source>
        <dbReference type="EMBL" id="MEM5284922.1"/>
    </source>
</evidence>
<evidence type="ECO:0000259" key="1">
    <source>
        <dbReference type="PROSITE" id="PS50404"/>
    </source>
</evidence>
<accession>A0ABU9Q679</accession>
<name>A0ABU9Q679_9BURK</name>
<dbReference type="PROSITE" id="PS50405">
    <property type="entry name" value="GST_CTER"/>
    <property type="match status" value="1"/>
</dbReference>
<dbReference type="SFLD" id="SFLDS00019">
    <property type="entry name" value="Glutathione_Transferase_(cytos"/>
    <property type="match status" value="1"/>
</dbReference>
<dbReference type="PROSITE" id="PS50404">
    <property type="entry name" value="GST_NTER"/>
    <property type="match status" value="1"/>
</dbReference>
<reference evidence="3 4" key="1">
    <citation type="submission" date="2024-01" db="EMBL/GenBank/DDBJ databases">
        <title>The diversity of rhizobia nodulating Mimosa spp. in eleven states of Brazil covering several biomes is determined by host plant, location, and edaphic factors.</title>
        <authorList>
            <person name="Rouws L."/>
            <person name="Barauna A."/>
            <person name="Beukes C."/>
            <person name="De Faria S.M."/>
            <person name="Gross E."/>
            <person name="Dos Reis Junior F.B."/>
            <person name="Simon M."/>
            <person name="Maluk M."/>
            <person name="Odee D.W."/>
            <person name="Kenicer G."/>
            <person name="Young J.P.W."/>
            <person name="Reis V.M."/>
            <person name="Zilli J."/>
            <person name="James E.K."/>
        </authorList>
    </citation>
    <scope>NUCLEOTIDE SEQUENCE [LARGE SCALE GENOMIC DNA]</scope>
    <source>
        <strain evidence="3 4">JPY77</strain>
    </source>
</reference>
<evidence type="ECO:0000313" key="4">
    <source>
        <dbReference type="Proteomes" id="UP001494588"/>
    </source>
</evidence>
<evidence type="ECO:0000259" key="2">
    <source>
        <dbReference type="PROSITE" id="PS50405"/>
    </source>
</evidence>
<dbReference type="InterPro" id="IPR036282">
    <property type="entry name" value="Glutathione-S-Trfase_C_sf"/>
</dbReference>